<dbReference type="Proteomes" id="UP000198793">
    <property type="component" value="Unassembled WGS sequence"/>
</dbReference>
<keyword evidence="1" id="KW-0812">Transmembrane</keyword>
<feature type="transmembrane region" description="Helical" evidence="1">
    <location>
        <begin position="381"/>
        <end position="401"/>
    </location>
</feature>
<keyword evidence="1" id="KW-0472">Membrane</keyword>
<name>A0A1H0EJB8_9HYPH</name>
<dbReference type="EMBL" id="FNIT01000002">
    <property type="protein sequence ID" value="SDN82508.1"/>
    <property type="molecule type" value="Genomic_DNA"/>
</dbReference>
<feature type="transmembrane region" description="Helical" evidence="1">
    <location>
        <begin position="484"/>
        <end position="503"/>
    </location>
</feature>
<evidence type="ECO:0000256" key="1">
    <source>
        <dbReference type="SAM" id="Phobius"/>
    </source>
</evidence>
<reference evidence="2 3" key="1">
    <citation type="submission" date="2016-10" db="EMBL/GenBank/DDBJ databases">
        <authorList>
            <person name="de Groot N.N."/>
        </authorList>
    </citation>
    <scope>NUCLEOTIDE SEQUENCE [LARGE SCALE GENOMIC DNA]</scope>
    <source>
        <strain evidence="3">L7-484,KACC 16230,DSM 25025</strain>
    </source>
</reference>
<feature type="transmembrane region" description="Helical" evidence="1">
    <location>
        <begin position="95"/>
        <end position="116"/>
    </location>
</feature>
<feature type="transmembrane region" description="Helical" evidence="1">
    <location>
        <begin position="560"/>
        <end position="581"/>
    </location>
</feature>
<feature type="transmembrane region" description="Helical" evidence="1">
    <location>
        <begin position="128"/>
        <end position="146"/>
    </location>
</feature>
<accession>A0A1H0EJB8</accession>
<evidence type="ECO:0000313" key="3">
    <source>
        <dbReference type="Proteomes" id="UP000198793"/>
    </source>
</evidence>
<protein>
    <submittedName>
        <fullName evidence="2">Uncharacterized protein</fullName>
    </submittedName>
</protein>
<evidence type="ECO:0000313" key="2">
    <source>
        <dbReference type="EMBL" id="SDN82508.1"/>
    </source>
</evidence>
<dbReference type="AlphaFoldDB" id="A0A1H0EJB8"/>
<feature type="transmembrane region" description="Helical" evidence="1">
    <location>
        <begin position="236"/>
        <end position="254"/>
    </location>
</feature>
<feature type="transmembrane region" description="Helical" evidence="1">
    <location>
        <begin position="260"/>
        <end position="279"/>
    </location>
</feature>
<keyword evidence="1" id="KW-1133">Transmembrane helix</keyword>
<gene>
    <name evidence="2" type="ORF">SAMN05192530_10269</name>
</gene>
<sequence length="603" mass="62396">MPSAVAGGRGVLVWVGGVSVSRVDAAGCGGVSGPARLPGVLGFAGRGRVVGCGAGSSLFGRCGWVWCCGAVSLRWSSWCLRRVDGGVVARRPGRLGFAVGVALRLLAFTVWVPVLAGLRFGWSGPSGGVLLVGWAGGFVWLWGSVAGCVPPVRVFGRCWRGGSGVFGIGPGWSHVLGDWQPLAPGFGGLGVWWLVSVLGVSARRRPIASLCALLRPFGPLCSLVCSELELGSVRQASLSLLFAFLLSGSLLLAVDMMAVLGLLGAVGSLVGVVSLRRLWPRTFSPVCSRTVCSWAWGIARGSSMWAMVLSGFSTWRALFSGGGSGSWVRCGRRRCCWGSVPVAAAGRGHLGVFRVCGWSACLLGPAAARFGAGVLVRAPPRVSFCSLSVALYVFFGLRWLVGWGLRPAGFDGGFAAASLAESVSRRVLVRPVAGVWGGGAGVGGVRDWMVRPLLSVASSPCAVCRVVGLCLGGVFSLGLLLGRLSLLVGCLRLFVSCVGWAVWRLCYGRLSRLVGVVGFVAGWGGAWVRVVPGSCWLGVCGGLVRGRAVLRVLSRRGAAWWWRSVGGCAPLLVFVCGGAGVGSGRLGRDRALSLGAGGVLCVL</sequence>
<proteinExistence type="predicted"/>
<organism evidence="2 3">
    <name type="scientific">Aureimonas jatrophae</name>
    <dbReference type="NCBI Taxonomy" id="1166073"/>
    <lineage>
        <taxon>Bacteria</taxon>
        <taxon>Pseudomonadati</taxon>
        <taxon>Pseudomonadota</taxon>
        <taxon>Alphaproteobacteria</taxon>
        <taxon>Hyphomicrobiales</taxon>
        <taxon>Aurantimonadaceae</taxon>
        <taxon>Aureimonas</taxon>
    </lineage>
</organism>
<dbReference type="STRING" id="1166073.SAMN05192530_10269"/>
<feature type="transmembrane region" description="Helical" evidence="1">
    <location>
        <begin position="510"/>
        <end position="528"/>
    </location>
</feature>
<keyword evidence="3" id="KW-1185">Reference proteome</keyword>